<keyword evidence="2" id="KW-0378">Hydrolase</keyword>
<sequence>MKKTMVALIACILVIVGAVIYSNAGQKEQEETLYNKSEVEFWVLSDPHYLDKSLTDSGSAFEKIKQTAAGKELDYQKESWQAFVATAIQKKPDMIIITGDLTLNGEKISAEKLADFLTQLKAAGIDVYVIPGNHDINDGWARKFVGEKQERTKSITTADFKEIFADFGYQNATDHDKQSLSYSVAVNQNYDFLFLDSNIYPEDTEPQTRPATGGTIKGTTMAWTKEQLEKSKKAQKKTFVFMHHNIYAHNELLSNGFVINNADEFKQVLADYQVPVVFSGHIHAQDIMTKTINDHELTEIASSSFSITPQGYGIVKLKGDHIDYQKASNDVDAWAKETKNKIPEVQNYSAYLETLFMKDGKKLGYSQLLNAGLTDDQELDTAAEFIGRMNVRFFSGNDFCTDEEAAKIKEEPGYQIIEKHSKFLKEYIDSIIQDKNQDDNHYTNTK</sequence>
<reference evidence="8" key="3">
    <citation type="submission" date="2024-03" db="EMBL/GenBank/DDBJ databases">
        <title>The Genome Sequence of Enterococcus sp. DIV0238c.</title>
        <authorList>
            <consortium name="The Broad Institute Genomics Platform"/>
            <consortium name="The Broad Institute Microbial Omics Core"/>
            <consortium name="The Broad Institute Genomic Center for Infectious Diseases"/>
            <person name="Earl A."/>
            <person name="Manson A."/>
            <person name="Gilmore M."/>
            <person name="Schwartman J."/>
            <person name="Shea T."/>
            <person name="Abouelleil A."/>
            <person name="Cao P."/>
            <person name="Chapman S."/>
            <person name="Cusick C."/>
            <person name="Young S."/>
            <person name="Neafsey D."/>
            <person name="Nusbaum C."/>
            <person name="Birren B."/>
        </authorList>
    </citation>
    <scope>NUCLEOTIDE SEQUENCE</scope>
    <source>
        <strain evidence="8">9D6_DIV0238</strain>
    </source>
</reference>
<dbReference type="RefSeq" id="WP_087640780.1">
    <property type="nucleotide sequence ID" value="NZ_CP147246.1"/>
</dbReference>
<dbReference type="SUPFAM" id="SSF56300">
    <property type="entry name" value="Metallo-dependent phosphatases"/>
    <property type="match status" value="1"/>
</dbReference>
<dbReference type="EMBL" id="NIBQ01000002">
    <property type="protein sequence ID" value="OUZ32951.1"/>
    <property type="molecule type" value="Genomic_DNA"/>
</dbReference>
<proteinExistence type="inferred from homology"/>
<name>A0A200J803_9ENTE</name>
<evidence type="ECO:0000259" key="5">
    <source>
        <dbReference type="Pfam" id="PF00149"/>
    </source>
</evidence>
<feature type="domain" description="Cyclic nucleotide phosphodiesterase C-terminal" evidence="6">
    <location>
        <begin position="330"/>
        <end position="438"/>
    </location>
</feature>
<dbReference type="Gene3D" id="3.60.21.10">
    <property type="match status" value="1"/>
</dbReference>
<comment type="similarity">
    <text evidence="4">Belongs to the cyclic nucleotide phosphodiesterase class-III family.</text>
</comment>
<dbReference type="GO" id="GO:0046872">
    <property type="term" value="F:metal ion binding"/>
    <property type="evidence" value="ECO:0007669"/>
    <property type="project" value="UniProtKB-KW"/>
</dbReference>
<keyword evidence="1" id="KW-0479">Metal-binding</keyword>
<dbReference type="EMBL" id="CP147246">
    <property type="protein sequence ID" value="WYJ93916.1"/>
    <property type="molecule type" value="Genomic_DNA"/>
</dbReference>
<dbReference type="GO" id="GO:0016787">
    <property type="term" value="F:hydrolase activity"/>
    <property type="evidence" value="ECO:0007669"/>
    <property type="project" value="UniProtKB-KW"/>
</dbReference>
<evidence type="ECO:0000259" key="6">
    <source>
        <dbReference type="Pfam" id="PF17839"/>
    </source>
</evidence>
<dbReference type="PANTHER" id="PTHR42988">
    <property type="entry name" value="PHOSPHOHYDROLASE"/>
    <property type="match status" value="1"/>
</dbReference>
<dbReference type="Gene3D" id="1.10.246.180">
    <property type="match status" value="1"/>
</dbReference>
<dbReference type="InterPro" id="IPR040869">
    <property type="entry name" value="CNP_C"/>
</dbReference>
<protein>
    <recommendedName>
        <fullName evidence="10">Calcineurin-like phosphoesterase domain-containing protein</fullName>
    </recommendedName>
</protein>
<accession>A0A200J803</accession>
<evidence type="ECO:0008006" key="10">
    <source>
        <dbReference type="Google" id="ProtNLM"/>
    </source>
</evidence>
<dbReference type="PIRSF" id="PIRSF034890">
    <property type="entry name" value="Pesteras_lmo2642"/>
    <property type="match status" value="1"/>
</dbReference>
<evidence type="ECO:0000256" key="3">
    <source>
        <dbReference type="ARBA" id="ARBA00023004"/>
    </source>
</evidence>
<reference evidence="7" key="1">
    <citation type="submission" date="2017-05" db="EMBL/GenBank/DDBJ databases">
        <title>The Genome Sequence of Enterococcus sp. 9D6_DIV0238.</title>
        <authorList>
            <consortium name="The Broad Institute Genomics Platform"/>
            <consortium name="The Broad Institute Genomic Center for Infectious Diseases"/>
            <person name="Earl A."/>
            <person name="Manson A."/>
            <person name="Schwartman J."/>
            <person name="Gilmore M."/>
            <person name="Abouelleil A."/>
            <person name="Cao P."/>
            <person name="Chapman S."/>
            <person name="Cusick C."/>
            <person name="Shea T."/>
            <person name="Young S."/>
            <person name="Neafsey D."/>
            <person name="Nusbaum C."/>
            <person name="Birren B."/>
        </authorList>
    </citation>
    <scope>NUCLEOTIDE SEQUENCE [LARGE SCALE GENOMIC DNA]</scope>
    <source>
        <strain evidence="7">9D6_DIV0238</strain>
    </source>
</reference>
<dbReference type="Proteomes" id="UP000196151">
    <property type="component" value="Chromosome"/>
</dbReference>
<dbReference type="PANTHER" id="PTHR42988:SF2">
    <property type="entry name" value="CYCLIC NUCLEOTIDE PHOSPHODIESTERASE CBUA0032-RELATED"/>
    <property type="match status" value="1"/>
</dbReference>
<evidence type="ECO:0000256" key="2">
    <source>
        <dbReference type="ARBA" id="ARBA00022801"/>
    </source>
</evidence>
<feature type="domain" description="Calcineurin-like phosphoesterase" evidence="5">
    <location>
        <begin position="41"/>
        <end position="284"/>
    </location>
</feature>
<evidence type="ECO:0000313" key="8">
    <source>
        <dbReference type="EMBL" id="WYJ93916.1"/>
    </source>
</evidence>
<dbReference type="Pfam" id="PF00149">
    <property type="entry name" value="Metallophos"/>
    <property type="match status" value="1"/>
</dbReference>
<evidence type="ECO:0000256" key="1">
    <source>
        <dbReference type="ARBA" id="ARBA00022723"/>
    </source>
</evidence>
<gene>
    <name evidence="8" type="ORF">A5889_001418</name>
    <name evidence="7" type="ORF">A5889_001660</name>
</gene>
<dbReference type="AlphaFoldDB" id="A0A200J803"/>
<evidence type="ECO:0000313" key="9">
    <source>
        <dbReference type="Proteomes" id="UP000196151"/>
    </source>
</evidence>
<dbReference type="InterPro" id="IPR004843">
    <property type="entry name" value="Calcineurin-like_PHP"/>
</dbReference>
<dbReference type="InterPro" id="IPR029052">
    <property type="entry name" value="Metallo-depent_PP-like"/>
</dbReference>
<dbReference type="InterPro" id="IPR012365">
    <property type="entry name" value="Pesteras_lmo2642"/>
</dbReference>
<dbReference type="Pfam" id="PF17839">
    <property type="entry name" value="CNP_C_terminal"/>
    <property type="match status" value="1"/>
</dbReference>
<keyword evidence="3" id="KW-0408">Iron</keyword>
<keyword evidence="9" id="KW-1185">Reference proteome</keyword>
<organism evidence="7">
    <name type="scientific">Candidatus Enterococcus dunnyi</name>
    <dbReference type="NCBI Taxonomy" id="1834192"/>
    <lineage>
        <taxon>Bacteria</taxon>
        <taxon>Bacillati</taxon>
        <taxon>Bacillota</taxon>
        <taxon>Bacilli</taxon>
        <taxon>Lactobacillales</taxon>
        <taxon>Enterococcaceae</taxon>
        <taxon>Enterococcus</taxon>
    </lineage>
</organism>
<dbReference type="OrthoDB" id="2036332at2"/>
<dbReference type="InterPro" id="IPR050884">
    <property type="entry name" value="CNP_phosphodiesterase-III"/>
</dbReference>
<reference evidence="8" key="2">
    <citation type="submission" date="2017-05" db="EMBL/GenBank/DDBJ databases">
        <authorList>
            <consortium name="The Broad Institute Genomics Platform"/>
            <consortium name="The Broad Institute Genomic Center for Infectious Diseases"/>
            <person name="Earl A."/>
            <person name="Manson A."/>
            <person name="Schwartman J."/>
            <person name="Gilmore M."/>
            <person name="Abouelleil A."/>
            <person name="Cao P."/>
            <person name="Chapman S."/>
            <person name="Cusick C."/>
            <person name="Shea T."/>
            <person name="Young S."/>
            <person name="Neafsey D."/>
            <person name="Nusbaum C."/>
            <person name="Birren B."/>
        </authorList>
    </citation>
    <scope>NUCLEOTIDE SEQUENCE</scope>
    <source>
        <strain evidence="8">9D6_DIV0238</strain>
    </source>
</reference>
<evidence type="ECO:0000256" key="4">
    <source>
        <dbReference type="ARBA" id="ARBA00025742"/>
    </source>
</evidence>
<evidence type="ECO:0000313" key="7">
    <source>
        <dbReference type="EMBL" id="OUZ32951.1"/>
    </source>
</evidence>